<dbReference type="GO" id="GO:0008139">
    <property type="term" value="F:nuclear localization sequence binding"/>
    <property type="evidence" value="ECO:0007669"/>
    <property type="project" value="InterPro"/>
</dbReference>
<comment type="subcellular location">
    <subcellularLocation>
        <location evidence="1">Nucleus</location>
        <location evidence="1">Nuclear pore complex</location>
    </subcellularLocation>
</comment>
<dbReference type="EMBL" id="CAJVPL010001429">
    <property type="protein sequence ID" value="CAG8570730.1"/>
    <property type="molecule type" value="Genomic_DNA"/>
</dbReference>
<keyword evidence="2" id="KW-0813">Transport</keyword>
<evidence type="ECO:0000256" key="7">
    <source>
        <dbReference type="ARBA" id="ARBA00023242"/>
    </source>
</evidence>
<evidence type="ECO:0000256" key="9">
    <source>
        <dbReference type="SAM" id="MobiDB-lite"/>
    </source>
</evidence>
<dbReference type="Proteomes" id="UP000789831">
    <property type="component" value="Unassembled WGS sequence"/>
</dbReference>
<name>A0A9N9FXY0_9GLOM</name>
<evidence type="ECO:0000256" key="3">
    <source>
        <dbReference type="ARBA" id="ARBA00022816"/>
    </source>
</evidence>
<dbReference type="AlphaFoldDB" id="A0A9N9FXY0"/>
<organism evidence="10 11">
    <name type="scientific">Ambispora gerdemannii</name>
    <dbReference type="NCBI Taxonomy" id="144530"/>
    <lineage>
        <taxon>Eukaryota</taxon>
        <taxon>Fungi</taxon>
        <taxon>Fungi incertae sedis</taxon>
        <taxon>Mucoromycota</taxon>
        <taxon>Glomeromycotina</taxon>
        <taxon>Glomeromycetes</taxon>
        <taxon>Archaeosporales</taxon>
        <taxon>Ambisporaceae</taxon>
        <taxon>Ambispora</taxon>
    </lineage>
</organism>
<dbReference type="Gene3D" id="6.10.140.1350">
    <property type="match status" value="1"/>
</dbReference>
<dbReference type="GO" id="GO:0017056">
    <property type="term" value="F:structural constituent of nuclear pore"/>
    <property type="evidence" value="ECO:0007669"/>
    <property type="project" value="InterPro"/>
</dbReference>
<keyword evidence="8" id="KW-0175">Coiled coil</keyword>
<keyword evidence="11" id="KW-1185">Reference proteome</keyword>
<evidence type="ECO:0000313" key="11">
    <source>
        <dbReference type="Proteomes" id="UP000789831"/>
    </source>
</evidence>
<evidence type="ECO:0000313" key="10">
    <source>
        <dbReference type="EMBL" id="CAG8570730.1"/>
    </source>
</evidence>
<evidence type="ECO:0000256" key="1">
    <source>
        <dbReference type="ARBA" id="ARBA00004567"/>
    </source>
</evidence>
<feature type="coiled-coil region" evidence="8">
    <location>
        <begin position="79"/>
        <end position="106"/>
    </location>
</feature>
<keyword evidence="7" id="KW-0539">Nucleus</keyword>
<evidence type="ECO:0000256" key="4">
    <source>
        <dbReference type="ARBA" id="ARBA00022927"/>
    </source>
</evidence>
<dbReference type="GO" id="GO:0051028">
    <property type="term" value="P:mRNA transport"/>
    <property type="evidence" value="ECO:0007669"/>
    <property type="project" value="UniProtKB-KW"/>
</dbReference>
<dbReference type="PANTHER" id="PTHR13437">
    <property type="entry name" value="NUCLEOPORIN P58/P45 NUCLEOPORIN-LIKE PROTEIN 1"/>
    <property type="match status" value="1"/>
</dbReference>
<dbReference type="OrthoDB" id="2538017at2759"/>
<keyword evidence="6" id="KW-0906">Nuclear pore complex</keyword>
<dbReference type="PANTHER" id="PTHR13437:SF2">
    <property type="entry name" value="NUCLEOPORIN P58_P45"/>
    <property type="match status" value="1"/>
</dbReference>
<dbReference type="GO" id="GO:0015031">
    <property type="term" value="P:protein transport"/>
    <property type="evidence" value="ECO:0007669"/>
    <property type="project" value="UniProtKB-KW"/>
</dbReference>
<dbReference type="InterPro" id="IPR024882">
    <property type="entry name" value="NUP58/p45/49"/>
</dbReference>
<protein>
    <submittedName>
        <fullName evidence="10">9853_t:CDS:1</fullName>
    </submittedName>
</protein>
<evidence type="ECO:0000256" key="2">
    <source>
        <dbReference type="ARBA" id="ARBA00022448"/>
    </source>
</evidence>
<evidence type="ECO:0000256" key="8">
    <source>
        <dbReference type="SAM" id="Coils"/>
    </source>
</evidence>
<keyword evidence="5" id="KW-0811">Translocation</keyword>
<gene>
    <name evidence="10" type="ORF">AGERDE_LOCUS7624</name>
</gene>
<keyword evidence="3" id="KW-0509">mRNA transport</keyword>
<sequence>MSIDNSWPDVKETIRSTENTARNVEQHIHGLTEKLDASRRLINDLCQSLVRQKVYHDSARDASLSTSDTVFQKYLRDTILSMEERIEQYDQNIEELDRHISAIINATQGEVRPNAITETMRLQHEIFMVVTGKVATIHESVDKLRKEYLEFLRMTGDMSNPFVESDVAGGKDVSLPSYIASHALPESTTQTASGANTTTTGFNMFN</sequence>
<dbReference type="GO" id="GO:0005643">
    <property type="term" value="C:nuclear pore"/>
    <property type="evidence" value="ECO:0007669"/>
    <property type="project" value="UniProtKB-SubCell"/>
</dbReference>
<evidence type="ECO:0000256" key="5">
    <source>
        <dbReference type="ARBA" id="ARBA00023010"/>
    </source>
</evidence>
<proteinExistence type="predicted"/>
<feature type="region of interest" description="Disordered" evidence="9">
    <location>
        <begin position="187"/>
        <end position="206"/>
    </location>
</feature>
<evidence type="ECO:0000256" key="6">
    <source>
        <dbReference type="ARBA" id="ARBA00023132"/>
    </source>
</evidence>
<accession>A0A9N9FXY0</accession>
<dbReference type="Pfam" id="PF15967">
    <property type="entry name" value="Nucleoporin_FG2"/>
    <property type="match status" value="1"/>
</dbReference>
<reference evidence="10" key="1">
    <citation type="submission" date="2021-06" db="EMBL/GenBank/DDBJ databases">
        <authorList>
            <person name="Kallberg Y."/>
            <person name="Tangrot J."/>
            <person name="Rosling A."/>
        </authorList>
    </citation>
    <scope>NUCLEOTIDE SEQUENCE</scope>
    <source>
        <strain evidence="10">MT106</strain>
    </source>
</reference>
<comment type="caution">
    <text evidence="10">The sequence shown here is derived from an EMBL/GenBank/DDBJ whole genome shotgun (WGS) entry which is preliminary data.</text>
</comment>
<keyword evidence="4" id="KW-0653">Protein transport</keyword>